<comment type="caution">
    <text evidence="3">The sequence shown here is derived from an EMBL/GenBank/DDBJ whole genome shotgun (WGS) entry which is preliminary data.</text>
</comment>
<gene>
    <name evidence="3" type="ORF">C8E89_14124</name>
</gene>
<reference evidence="4" key="1">
    <citation type="submission" date="2018-05" db="EMBL/GenBank/DDBJ databases">
        <authorList>
            <person name="Deangelis K."/>
            <person name="Huntemann M."/>
            <person name="Clum A."/>
            <person name="Pillay M."/>
            <person name="Palaniappan K."/>
            <person name="Varghese N."/>
            <person name="Mikhailova N."/>
            <person name="Stamatis D."/>
            <person name="Reddy T."/>
            <person name="Daum C."/>
            <person name="Shapiro N."/>
            <person name="Ivanova N."/>
            <person name="Kyrpides N."/>
            <person name="Woyke T."/>
        </authorList>
    </citation>
    <scope>NUCLEOTIDE SEQUENCE [LARGE SCALE GENOMIC DNA]</scope>
    <source>
        <strain evidence="4">GAS496</strain>
    </source>
</reference>
<proteinExistence type="predicted"/>
<sequence>MLDRSRNDRGTNAVMLVVRRHDIHPVWTWIALSGLLIALLLAVLGLPPVDLHGPPYHLGVMDPLCGGTRSVYLTQGGELRETVRYNPAVSLLVVAAAVVVLRAVVGWTSRYCTPYPAGGESSTAGSIMALRICPRRALPNSRLCLGSSAAASGREYRGVLSCGSDAPLFSPPVMGVDHSRRPRPCATPAAPGHRPELQWQGDRPPGAN</sequence>
<protein>
    <submittedName>
        <fullName evidence="3">Uncharacterized protein DUF2752</fullName>
    </submittedName>
</protein>
<evidence type="ECO:0000256" key="1">
    <source>
        <dbReference type="SAM" id="MobiDB-lite"/>
    </source>
</evidence>
<evidence type="ECO:0000313" key="3">
    <source>
        <dbReference type="EMBL" id="PXW99162.1"/>
    </source>
</evidence>
<evidence type="ECO:0000313" key="4">
    <source>
        <dbReference type="Proteomes" id="UP000247781"/>
    </source>
</evidence>
<feature type="transmembrane region" description="Helical" evidence="2">
    <location>
        <begin position="26"/>
        <end position="46"/>
    </location>
</feature>
<name>A0A318HA46_9MYCO</name>
<keyword evidence="2" id="KW-1133">Transmembrane helix</keyword>
<reference evidence="3 4" key="2">
    <citation type="submission" date="2018-06" db="EMBL/GenBank/DDBJ databases">
        <title>Sequencing of bacterial isolates from soil warming experiment in Harvard Forest, Massachusetts, USA.</title>
        <authorList>
            <person name="Deangelis K.PhD."/>
        </authorList>
    </citation>
    <scope>NUCLEOTIDE SEQUENCE [LARGE SCALE GENOMIC DNA]</scope>
    <source>
        <strain evidence="3 4">GAS496</strain>
    </source>
</reference>
<keyword evidence="2" id="KW-0812">Transmembrane</keyword>
<dbReference type="Proteomes" id="UP000247781">
    <property type="component" value="Unassembled WGS sequence"/>
</dbReference>
<organism evidence="3 4">
    <name type="scientific">Mycolicibacterium moriokaense</name>
    <dbReference type="NCBI Taxonomy" id="39691"/>
    <lineage>
        <taxon>Bacteria</taxon>
        <taxon>Bacillati</taxon>
        <taxon>Actinomycetota</taxon>
        <taxon>Actinomycetes</taxon>
        <taxon>Mycobacteriales</taxon>
        <taxon>Mycobacteriaceae</taxon>
        <taxon>Mycolicibacterium</taxon>
    </lineage>
</organism>
<dbReference type="EMBL" id="QJJU01000041">
    <property type="protein sequence ID" value="PXW99162.1"/>
    <property type="molecule type" value="Genomic_DNA"/>
</dbReference>
<evidence type="ECO:0000256" key="2">
    <source>
        <dbReference type="SAM" id="Phobius"/>
    </source>
</evidence>
<keyword evidence="2" id="KW-0472">Membrane</keyword>
<accession>A0A318HA46</accession>
<keyword evidence="4" id="KW-1185">Reference proteome</keyword>
<dbReference type="AlphaFoldDB" id="A0A318HA46"/>
<feature type="region of interest" description="Disordered" evidence="1">
    <location>
        <begin position="175"/>
        <end position="208"/>
    </location>
</feature>
<feature type="transmembrane region" description="Helical" evidence="2">
    <location>
        <begin position="88"/>
        <end position="105"/>
    </location>
</feature>